<keyword evidence="3" id="KW-0804">Transcription</keyword>
<evidence type="ECO:0000313" key="5">
    <source>
        <dbReference type="EMBL" id="PWQ97068.1"/>
    </source>
</evidence>
<keyword evidence="6" id="KW-1185">Reference proteome</keyword>
<sequence length="258" mass="28974">MEEKQVPELGQTLQVSDLLKDKSLDSNGSLTAQVFNILKELIITIKLHPGQMLSEKEVAESLQASKTPIREAMIRLQGSGLVEIIPKKGTFVTSIKIDRYIEACFIRLQLEVGAVRRAAEQRGNWNVSLKMDSLLLKQEQALKDKKDQLFFQLDEALHQAFFDAAGVSGVWKTLKDTQGDVYRMRYLKRLHNIRRESAVIEEHRAIVDAIKSGSPDDAEAAIVKHVGSLEGEVVELSSHADLLDFIETLNSGRFKHRA</sequence>
<dbReference type="InterPro" id="IPR000524">
    <property type="entry name" value="Tscrpt_reg_HTH_GntR"/>
</dbReference>
<proteinExistence type="predicted"/>
<dbReference type="SMART" id="SM00345">
    <property type="entry name" value="HTH_GNTR"/>
    <property type="match status" value="1"/>
</dbReference>
<dbReference type="InterPro" id="IPR011711">
    <property type="entry name" value="GntR_C"/>
</dbReference>
<dbReference type="PANTHER" id="PTHR43537:SF5">
    <property type="entry name" value="UXU OPERON TRANSCRIPTIONAL REGULATOR"/>
    <property type="match status" value="1"/>
</dbReference>
<evidence type="ECO:0000313" key="6">
    <source>
        <dbReference type="Proteomes" id="UP000245506"/>
    </source>
</evidence>
<name>A0A317CER6_9GAMM</name>
<dbReference type="InterPro" id="IPR008920">
    <property type="entry name" value="TF_FadR/GntR_C"/>
</dbReference>
<dbReference type="PANTHER" id="PTHR43537">
    <property type="entry name" value="TRANSCRIPTIONAL REGULATOR, GNTR FAMILY"/>
    <property type="match status" value="1"/>
</dbReference>
<dbReference type="InterPro" id="IPR036388">
    <property type="entry name" value="WH-like_DNA-bd_sf"/>
</dbReference>
<dbReference type="InterPro" id="IPR036390">
    <property type="entry name" value="WH_DNA-bd_sf"/>
</dbReference>
<keyword evidence="2" id="KW-0238">DNA-binding</keyword>
<dbReference type="CDD" id="cd07377">
    <property type="entry name" value="WHTH_GntR"/>
    <property type="match status" value="1"/>
</dbReference>
<dbReference type="GO" id="GO:0003700">
    <property type="term" value="F:DNA-binding transcription factor activity"/>
    <property type="evidence" value="ECO:0007669"/>
    <property type="project" value="InterPro"/>
</dbReference>
<protein>
    <submittedName>
        <fullName evidence="5">GntR family transcriptional regulator</fullName>
    </submittedName>
</protein>
<comment type="caution">
    <text evidence="5">The sequence shown here is derived from an EMBL/GenBank/DDBJ whole genome shotgun (WGS) entry which is preliminary data.</text>
</comment>
<evidence type="ECO:0000256" key="3">
    <source>
        <dbReference type="ARBA" id="ARBA00023163"/>
    </source>
</evidence>
<accession>A0A317CER6</accession>
<evidence type="ECO:0000256" key="2">
    <source>
        <dbReference type="ARBA" id="ARBA00023125"/>
    </source>
</evidence>
<evidence type="ECO:0000256" key="1">
    <source>
        <dbReference type="ARBA" id="ARBA00023015"/>
    </source>
</evidence>
<reference evidence="5 6" key="1">
    <citation type="submission" date="2018-05" db="EMBL/GenBank/DDBJ databases">
        <title>Leucothrix arctica sp. nov., isolated from Arctic seawater.</title>
        <authorList>
            <person name="Choi A."/>
            <person name="Baek K."/>
        </authorList>
    </citation>
    <scope>NUCLEOTIDE SEQUENCE [LARGE SCALE GENOMIC DNA]</scope>
    <source>
        <strain evidence="5 6">IMCC9719</strain>
    </source>
</reference>
<dbReference type="Pfam" id="PF00392">
    <property type="entry name" value="GntR"/>
    <property type="match status" value="1"/>
</dbReference>
<dbReference type="EMBL" id="QGKL01000023">
    <property type="protein sequence ID" value="PWQ97068.1"/>
    <property type="molecule type" value="Genomic_DNA"/>
</dbReference>
<dbReference type="SMART" id="SM00895">
    <property type="entry name" value="FCD"/>
    <property type="match status" value="1"/>
</dbReference>
<dbReference type="Pfam" id="PF07729">
    <property type="entry name" value="FCD"/>
    <property type="match status" value="1"/>
</dbReference>
<dbReference type="GO" id="GO:0003677">
    <property type="term" value="F:DNA binding"/>
    <property type="evidence" value="ECO:0007669"/>
    <property type="project" value="UniProtKB-KW"/>
</dbReference>
<dbReference type="SUPFAM" id="SSF46785">
    <property type="entry name" value="Winged helix' DNA-binding domain"/>
    <property type="match status" value="1"/>
</dbReference>
<gene>
    <name evidence="5" type="ORF">DKT75_07665</name>
</gene>
<dbReference type="Proteomes" id="UP000245506">
    <property type="component" value="Unassembled WGS sequence"/>
</dbReference>
<organism evidence="5 6">
    <name type="scientific">Leucothrix arctica</name>
    <dbReference type="NCBI Taxonomy" id="1481894"/>
    <lineage>
        <taxon>Bacteria</taxon>
        <taxon>Pseudomonadati</taxon>
        <taxon>Pseudomonadota</taxon>
        <taxon>Gammaproteobacteria</taxon>
        <taxon>Thiotrichales</taxon>
        <taxon>Thiotrichaceae</taxon>
        <taxon>Leucothrix</taxon>
    </lineage>
</organism>
<dbReference type="PROSITE" id="PS50949">
    <property type="entry name" value="HTH_GNTR"/>
    <property type="match status" value="1"/>
</dbReference>
<feature type="domain" description="HTH gntR-type" evidence="4">
    <location>
        <begin position="28"/>
        <end position="95"/>
    </location>
</feature>
<dbReference type="Gene3D" id="1.10.10.10">
    <property type="entry name" value="Winged helix-like DNA-binding domain superfamily/Winged helix DNA-binding domain"/>
    <property type="match status" value="1"/>
</dbReference>
<dbReference type="Gene3D" id="1.20.120.530">
    <property type="entry name" value="GntR ligand-binding domain-like"/>
    <property type="match status" value="1"/>
</dbReference>
<dbReference type="SUPFAM" id="SSF48008">
    <property type="entry name" value="GntR ligand-binding domain-like"/>
    <property type="match status" value="1"/>
</dbReference>
<dbReference type="AlphaFoldDB" id="A0A317CER6"/>
<keyword evidence="1" id="KW-0805">Transcription regulation</keyword>
<evidence type="ECO:0000259" key="4">
    <source>
        <dbReference type="PROSITE" id="PS50949"/>
    </source>
</evidence>